<accession>A0A0A1UGA2</accession>
<evidence type="ECO:0000259" key="1">
    <source>
        <dbReference type="PROSITE" id="PS51688"/>
    </source>
</evidence>
<feature type="non-terminal residue" evidence="2">
    <location>
        <position position="376"/>
    </location>
</feature>
<dbReference type="OMA" id="NITNPCE"/>
<dbReference type="Proteomes" id="UP000014680">
    <property type="component" value="Unassembled WGS sequence"/>
</dbReference>
<keyword evidence="3" id="KW-1185">Reference proteome</keyword>
<dbReference type="PANTHER" id="PTHR13029:SF21">
    <property type="entry name" value="PEPTIDASE S74 DOMAIN-CONTAINING PROTEIN"/>
    <property type="match status" value="1"/>
</dbReference>
<feature type="non-terminal residue" evidence="2">
    <location>
        <position position="1"/>
    </location>
</feature>
<dbReference type="RefSeq" id="XP_004261436.1">
    <property type="nucleotide sequence ID" value="XM_004261388.1"/>
</dbReference>
<evidence type="ECO:0000313" key="3">
    <source>
        <dbReference type="Proteomes" id="UP000014680"/>
    </source>
</evidence>
<sequence length="376" mass="43103">MQEKSVPTNENGVLLVSSEDIPRTLKQRKKNWKCVFPNCNEPLKTRFNCYAHVWDSHLRAYYTQNFPNMYPVTAFKKTADKNPMKVLAEKYMIQLVEKPPSKQRIETDQKQKIQIQNTTQNENNVLNTTNNPIETNGTTQTYNNITNPCETQVNNTQTPISVKQEEHHTSSLNETEQNLSDLSGTTPFVPDNQNYPFAFLNGFKQLNYSQPTFIQQYPQQCTVAVEQQNWDQQQNVNVQTAQQPQNSDDFIKIEQISEQLKRLHVYGEIFAENGYLVRSDARTKTDITRIEDALSSVTGLVGRKYAYKTDPTKVKCGFVAQEMQEVLPDLVQKDADGNLSVDYLGVVPYIVEALKTIHQNTLELQSNAKTEYNDLS</sequence>
<dbReference type="PROSITE" id="PS51688">
    <property type="entry name" value="ICA"/>
    <property type="match status" value="1"/>
</dbReference>
<dbReference type="InterPro" id="IPR051577">
    <property type="entry name" value="MRF-like"/>
</dbReference>
<reference evidence="2 3" key="1">
    <citation type="submission" date="2012-10" db="EMBL/GenBank/DDBJ databases">
        <authorList>
            <person name="Zafar N."/>
            <person name="Inman J."/>
            <person name="Hall N."/>
            <person name="Lorenzi H."/>
            <person name="Caler E."/>
        </authorList>
    </citation>
    <scope>NUCLEOTIDE SEQUENCE [LARGE SCALE GENOMIC DNA]</scope>
    <source>
        <strain evidence="2 3">IP1</strain>
    </source>
</reference>
<evidence type="ECO:0000313" key="2">
    <source>
        <dbReference type="EMBL" id="ELP94665.1"/>
    </source>
</evidence>
<proteinExistence type="predicted"/>
<dbReference type="EMBL" id="KB206184">
    <property type="protein sequence ID" value="ELP94665.1"/>
    <property type="molecule type" value="Genomic_DNA"/>
</dbReference>
<dbReference type="Pfam" id="PF13884">
    <property type="entry name" value="Peptidase_S74"/>
    <property type="match status" value="1"/>
</dbReference>
<dbReference type="AlphaFoldDB" id="A0A0A1UGA2"/>
<dbReference type="InterPro" id="IPR030392">
    <property type="entry name" value="S74_ICA"/>
</dbReference>
<protein>
    <recommendedName>
        <fullName evidence="1">Peptidase S74 domain-containing protein</fullName>
    </recommendedName>
</protein>
<dbReference type="GeneID" id="14893626"/>
<dbReference type="InterPro" id="IPR036388">
    <property type="entry name" value="WH-like_DNA-bd_sf"/>
</dbReference>
<gene>
    <name evidence="2" type="ORF">EIN_499050</name>
</gene>
<organism evidence="2 3">
    <name type="scientific">Entamoeba invadens IP1</name>
    <dbReference type="NCBI Taxonomy" id="370355"/>
    <lineage>
        <taxon>Eukaryota</taxon>
        <taxon>Amoebozoa</taxon>
        <taxon>Evosea</taxon>
        <taxon>Archamoebae</taxon>
        <taxon>Mastigamoebida</taxon>
        <taxon>Entamoebidae</taxon>
        <taxon>Entamoeba</taxon>
    </lineage>
</organism>
<dbReference type="VEuPathDB" id="AmoebaDB:EIN_499050"/>
<feature type="domain" description="Peptidase S74" evidence="1">
    <location>
        <begin position="279"/>
        <end position="368"/>
    </location>
</feature>
<dbReference type="Gene3D" id="1.10.10.10">
    <property type="entry name" value="Winged helix-like DNA-binding domain superfamily/Winged helix DNA-binding domain"/>
    <property type="match status" value="1"/>
</dbReference>
<dbReference type="OrthoDB" id="27041at2759"/>
<dbReference type="PANTHER" id="PTHR13029">
    <property type="match status" value="1"/>
</dbReference>
<dbReference type="KEGG" id="eiv:EIN_499050"/>
<name>A0A0A1UGA2_ENTIV</name>